<organism evidence="2 3">
    <name type="scientific">Candidatus Magasanikbacteria bacterium GW2011_GWA2_50_22</name>
    <dbReference type="NCBI Taxonomy" id="1619043"/>
    <lineage>
        <taxon>Bacteria</taxon>
        <taxon>Candidatus Magasanikiibacteriota</taxon>
    </lineage>
</organism>
<feature type="compositionally biased region" description="Polar residues" evidence="1">
    <location>
        <begin position="400"/>
        <end position="412"/>
    </location>
</feature>
<comment type="caution">
    <text evidence="2">The sequence shown here is derived from an EMBL/GenBank/DDBJ whole genome shotgun (WGS) entry which is preliminary data.</text>
</comment>
<evidence type="ECO:0000256" key="1">
    <source>
        <dbReference type="SAM" id="MobiDB-lite"/>
    </source>
</evidence>
<dbReference type="EMBL" id="LCQN01000008">
    <property type="protein sequence ID" value="KKW17228.1"/>
    <property type="molecule type" value="Genomic_DNA"/>
</dbReference>
<feature type="compositionally biased region" description="Gly residues" evidence="1">
    <location>
        <begin position="258"/>
        <end position="272"/>
    </location>
</feature>
<feature type="compositionally biased region" description="Gly residues" evidence="1">
    <location>
        <begin position="290"/>
        <end position="299"/>
    </location>
</feature>
<reference evidence="2 3" key="1">
    <citation type="journal article" date="2015" name="Nature">
        <title>rRNA introns, odd ribosomes, and small enigmatic genomes across a large radiation of phyla.</title>
        <authorList>
            <person name="Brown C.T."/>
            <person name="Hug L.A."/>
            <person name="Thomas B.C."/>
            <person name="Sharon I."/>
            <person name="Castelle C.J."/>
            <person name="Singh A."/>
            <person name="Wilkins M.J."/>
            <person name="Williams K.H."/>
            <person name="Banfield J.F."/>
        </authorList>
    </citation>
    <scope>NUCLEOTIDE SEQUENCE [LARGE SCALE GENOMIC DNA]</scope>
</reference>
<evidence type="ECO:0000313" key="2">
    <source>
        <dbReference type="EMBL" id="KKW17228.1"/>
    </source>
</evidence>
<accession>A0A0G1WEN4</accession>
<dbReference type="AlphaFoldDB" id="A0A0G1WEN4"/>
<feature type="region of interest" description="Disordered" evidence="1">
    <location>
        <begin position="387"/>
        <end position="412"/>
    </location>
</feature>
<dbReference type="Proteomes" id="UP000033982">
    <property type="component" value="Unassembled WGS sequence"/>
</dbReference>
<evidence type="ECO:0000313" key="3">
    <source>
        <dbReference type="Proteomes" id="UP000033982"/>
    </source>
</evidence>
<sequence length="412" mass="40547">MFGEAGNGGGLIRIVAQVLNLAGAIKADGETPTFYGAGSGGGIRIDVGTLNGTGRITANAGNGQRDNGGGGGGGRIAIYYQNAAGFDFNRITAFGGIGRDAPNGGAGTVPGRENGELIADNNNLAAVTQSTPIPPTPTGLSAFTNLRVKRAARVRVDDQTNLTGTLEVSFGAEFISAKRVLASTIDVNNGGIVTHLFTTSSASFKVDLSANTLTVDATSKIDVTALGFLGGGKPGNPFPGNPFNNSGMTVGFERGSTGRSGGSYGGLGGSSGEGSASPVYGDFRDPNEPGSGGASFSGPAGNGGGLIRIVAQTLNLDGIIKADGETPGLFGAGSGGGVRIDVGTLRGTGQITANGGTGQPDSGGGGGGGRVAIYYQDAVGFDLTRVTALGGPGSGPPNGQDGSVITQQQAFP</sequence>
<proteinExistence type="predicted"/>
<dbReference type="PANTHER" id="PTHR31513:SF2">
    <property type="entry name" value="MRAZ"/>
    <property type="match status" value="1"/>
</dbReference>
<feature type="region of interest" description="Disordered" evidence="1">
    <location>
        <begin position="255"/>
        <end position="299"/>
    </location>
</feature>
<gene>
    <name evidence="2" type="ORF">UY58_C0008G0004</name>
</gene>
<name>A0A0G1WEN4_9BACT</name>
<protein>
    <submittedName>
        <fullName evidence="2">Uncharacterized protein</fullName>
    </submittedName>
</protein>
<dbReference type="PANTHER" id="PTHR31513">
    <property type="entry name" value="EPHRIN TYPE-B RECEPTOR"/>
    <property type="match status" value="1"/>
</dbReference>